<dbReference type="EMBL" id="BEXT01000001">
    <property type="protein sequence ID" value="GBC63686.1"/>
    <property type="molecule type" value="Genomic_DNA"/>
</dbReference>
<name>A0A401G395_9BACT</name>
<dbReference type="RefSeq" id="WP_124330730.1">
    <property type="nucleotide sequence ID" value="NZ_BEXT01000001.1"/>
</dbReference>
<evidence type="ECO:0000313" key="2">
    <source>
        <dbReference type="EMBL" id="GBC63686.1"/>
    </source>
</evidence>
<keyword evidence="1" id="KW-0812">Transmembrane</keyword>
<keyword evidence="3" id="KW-1185">Reference proteome</keyword>
<comment type="caution">
    <text evidence="2">The sequence shown here is derived from an EMBL/GenBank/DDBJ whole genome shotgun (WGS) entry which is preliminary data.</text>
</comment>
<gene>
    <name evidence="2" type="ORF">DENIS_4684</name>
</gene>
<reference evidence="3" key="1">
    <citation type="submission" date="2017-11" db="EMBL/GenBank/DDBJ databases">
        <authorList>
            <person name="Watanabe M."/>
            <person name="Kojima H."/>
        </authorList>
    </citation>
    <scope>NUCLEOTIDE SEQUENCE [LARGE SCALE GENOMIC DNA]</scope>
    <source>
        <strain evidence="3">Tokyo 01</strain>
    </source>
</reference>
<organism evidence="2 3">
    <name type="scientific">Desulfonema ishimotonii</name>
    <dbReference type="NCBI Taxonomy" id="45657"/>
    <lineage>
        <taxon>Bacteria</taxon>
        <taxon>Pseudomonadati</taxon>
        <taxon>Thermodesulfobacteriota</taxon>
        <taxon>Desulfobacteria</taxon>
        <taxon>Desulfobacterales</taxon>
        <taxon>Desulfococcaceae</taxon>
        <taxon>Desulfonema</taxon>
    </lineage>
</organism>
<dbReference type="OrthoDB" id="5465165at2"/>
<evidence type="ECO:0000256" key="1">
    <source>
        <dbReference type="SAM" id="Phobius"/>
    </source>
</evidence>
<keyword evidence="1" id="KW-0472">Membrane</keyword>
<protein>
    <recommendedName>
        <fullName evidence="4">Periplasmic heavy metal sensor</fullName>
    </recommendedName>
</protein>
<sequence length="223" mass="27156">MSKAKIIAGILLIFCTGIFIGAVGGHIYFRHQFRQFMKGPHELLFPKFTKKLERELDLTPEQRKKVSRIADQLREELFAFKQKHGPDLEKIVERHLSLIKAELTPEQQKKMDEIQKNIRKKWLKPPKRFGPHRDFSPERITRRLKRRLKLTDEQFEAIRHPLKKLFERQHDLFEKHWEQEPPDHRAFRTERRRLEAETDAQLEHILTAEQMEQFREMRKRWRP</sequence>
<accession>A0A401G395</accession>
<evidence type="ECO:0000313" key="3">
    <source>
        <dbReference type="Proteomes" id="UP000288096"/>
    </source>
</evidence>
<evidence type="ECO:0008006" key="4">
    <source>
        <dbReference type="Google" id="ProtNLM"/>
    </source>
</evidence>
<dbReference type="Proteomes" id="UP000288096">
    <property type="component" value="Unassembled WGS sequence"/>
</dbReference>
<feature type="transmembrane region" description="Helical" evidence="1">
    <location>
        <begin position="6"/>
        <end position="29"/>
    </location>
</feature>
<keyword evidence="1" id="KW-1133">Transmembrane helix</keyword>
<proteinExistence type="predicted"/>
<dbReference type="AlphaFoldDB" id="A0A401G395"/>
<reference evidence="3" key="2">
    <citation type="submission" date="2019-01" db="EMBL/GenBank/DDBJ databases">
        <title>Genome sequence of Desulfonema ishimotonii strain Tokyo 01.</title>
        <authorList>
            <person name="Fukui M."/>
        </authorList>
    </citation>
    <scope>NUCLEOTIDE SEQUENCE [LARGE SCALE GENOMIC DNA]</scope>
    <source>
        <strain evidence="3">Tokyo 01</strain>
    </source>
</reference>